<accession>A0ACB8LIE0</accession>
<organism evidence="1 2">
    <name type="scientific">Citrus sinensis</name>
    <name type="common">Sweet orange</name>
    <name type="synonym">Citrus aurantium var. sinensis</name>
    <dbReference type="NCBI Taxonomy" id="2711"/>
    <lineage>
        <taxon>Eukaryota</taxon>
        <taxon>Viridiplantae</taxon>
        <taxon>Streptophyta</taxon>
        <taxon>Embryophyta</taxon>
        <taxon>Tracheophyta</taxon>
        <taxon>Spermatophyta</taxon>
        <taxon>Magnoliopsida</taxon>
        <taxon>eudicotyledons</taxon>
        <taxon>Gunneridae</taxon>
        <taxon>Pentapetalae</taxon>
        <taxon>rosids</taxon>
        <taxon>malvids</taxon>
        <taxon>Sapindales</taxon>
        <taxon>Rutaceae</taxon>
        <taxon>Aurantioideae</taxon>
        <taxon>Citrus</taxon>
    </lineage>
</organism>
<dbReference type="Proteomes" id="UP000829398">
    <property type="component" value="Chromosome 4"/>
</dbReference>
<protein>
    <submittedName>
        <fullName evidence="1">OBP32pep</fullName>
    </submittedName>
</protein>
<dbReference type="EMBL" id="CM039173">
    <property type="protein sequence ID" value="KAH9773236.1"/>
    <property type="molecule type" value="Genomic_DNA"/>
</dbReference>
<name>A0ACB8LIE0_CITSI</name>
<reference evidence="2" key="1">
    <citation type="journal article" date="2023" name="Hortic. Res.">
        <title>A chromosome-level phased genome enabling allele-level studies in sweet orange: a case study on citrus Huanglongbing tolerance.</title>
        <authorList>
            <person name="Wu B."/>
            <person name="Yu Q."/>
            <person name="Deng Z."/>
            <person name="Duan Y."/>
            <person name="Luo F."/>
            <person name="Gmitter F. Jr."/>
        </authorList>
    </citation>
    <scope>NUCLEOTIDE SEQUENCE [LARGE SCALE GENOMIC DNA]</scope>
    <source>
        <strain evidence="2">cv. Valencia</strain>
    </source>
</reference>
<evidence type="ECO:0000313" key="1">
    <source>
        <dbReference type="EMBL" id="KAH9773236.1"/>
    </source>
</evidence>
<comment type="caution">
    <text evidence="1">The sequence shown here is derived from an EMBL/GenBank/DDBJ whole genome shotgun (WGS) entry which is preliminary data.</text>
</comment>
<evidence type="ECO:0000313" key="2">
    <source>
        <dbReference type="Proteomes" id="UP000829398"/>
    </source>
</evidence>
<keyword evidence="2" id="KW-1185">Reference proteome</keyword>
<sequence>MGEKEETKNSIDVHNNKIKSTPKVFDPAISSFFVQLPHKVQNYLKAPLKGLTKDNERSSTMSSDPGEGKGSPTALEVDMERQLQHWRENPTWTDQPPVIKVSVPKGSLCNLNVKVNVGLPPDAVYNIVTDPDNRRVFKNIKEVLSRRVLIDEGHRQVVEVEQAALWKFLWWSGIMLVHVLVDQDRRDHAPKTWEDYHSCTRGKGRIASMVSLEQLIQPAIVPPPPISWYLRGITARTTEMLIHDLLAEAARIRGSLDPGKSNGKLEVHQESKDLHQIDQISDIKERWAFRRRLAKQYLKRFFDEPSQ</sequence>
<proteinExistence type="predicted"/>
<gene>
    <name evidence="1" type="ORF">KPL71_013277</name>
</gene>